<feature type="region of interest" description="Disordered" evidence="1">
    <location>
        <begin position="433"/>
        <end position="471"/>
    </location>
</feature>
<evidence type="ECO:0000313" key="5">
    <source>
        <dbReference type="Proteomes" id="UP000001056"/>
    </source>
</evidence>
<feature type="domain" description="SAM-like" evidence="3">
    <location>
        <begin position="674"/>
        <end position="750"/>
    </location>
</feature>
<gene>
    <name evidence="4" type="ORF">CHGG_04197</name>
</gene>
<dbReference type="OrthoDB" id="3647246at2759"/>
<dbReference type="Pfam" id="PF23395">
    <property type="entry name" value="SAM_6"/>
    <property type="match status" value="1"/>
</dbReference>
<protein>
    <submittedName>
        <fullName evidence="4">Uncharacterized protein</fullName>
    </submittedName>
</protein>
<feature type="compositionally biased region" description="Pro residues" evidence="1">
    <location>
        <begin position="459"/>
        <end position="471"/>
    </location>
</feature>
<dbReference type="HOGENOM" id="CLU_005396_0_0_1"/>
<sequence>MGAREHLTPPLSPMAVAYPGHFVPEDEICELPQPCDPISRLSEDIAAAERKLFEAEFEFWADALENNDSPGRYDDIDVSEMIKAGEFRPPIPPSSSQPVPRGLKVDVPLLVCSDDDLNNVLEPERALKPDDLVEAKELIASSDTLSGSDGPTGQLVTAFQKSAITVMRHAEQEKLQPLDATTRVPVPVLDFSIPVPEWEQRLWEDKTMFQFLRENTNVNWQSPKWPQNRTAEQNMVWVPLPNIKEKKLMSDRIEVETEALEPFLKRGRDCDILTSVDYAYKEPGPVVLRIGEEGEDDDEECLAPFHLSAQTPTTTSQGHDRGEPASPSEGPVPTLQHTPRVKAVATAPPPADLTSLLSGRKRSIDETLHRRQSSVGRDGPVADASDISATGIIDTSLIPSTNVLRGFMSEYTDFAPLVDNFLEMNFPKKLKLTHSSFSNPPDTTPSSSRSKAEEAAKLMPPPPKPIPALAPPINRPQSALRVVISTTVSKPLTQHLQTLLPTIELIPRDYNKHRPTGWIPGARSPNLDEADIVASPATGILLTTMVQLRQRALPGRAAPPPVGNNNNNANANNSAPTTSFCRVVSNVAVRHERVVVLVSEGNRHSETAGPLSPSDARALAEFQGFAAGLAATTAEVRVVYVGGGVETLARWVAAVVCECVSGEAEGVREMLLPVETFWEVFLRRAGMNVFAAQVVLGTLKVPDGRPAVGGGDGQVFGLPCFVTMARERRVELFGELLGGRRVLDRVSDVLDEPWGQRVVDECGSDFRVAPAWGGF</sequence>
<evidence type="ECO:0000313" key="4">
    <source>
        <dbReference type="EMBL" id="EAQ87578.1"/>
    </source>
</evidence>
<dbReference type="EMBL" id="CH408032">
    <property type="protein sequence ID" value="EAQ87578.1"/>
    <property type="molecule type" value="Genomic_DNA"/>
</dbReference>
<reference evidence="5" key="1">
    <citation type="journal article" date="2015" name="Genome Announc.">
        <title>Draft genome sequence of the cellulolytic fungus Chaetomium globosum.</title>
        <authorList>
            <person name="Cuomo C.A."/>
            <person name="Untereiner W.A."/>
            <person name="Ma L.-J."/>
            <person name="Grabherr M."/>
            <person name="Birren B.W."/>
        </authorList>
    </citation>
    <scope>NUCLEOTIDE SEQUENCE [LARGE SCALE GENOMIC DNA]</scope>
    <source>
        <strain evidence="5">ATCC 6205 / CBS 148.51 / DSM 1962 / NBRC 6347 / NRRL 1970</strain>
    </source>
</reference>
<evidence type="ECO:0000259" key="2">
    <source>
        <dbReference type="Pfam" id="PF23394"/>
    </source>
</evidence>
<dbReference type="VEuPathDB" id="FungiDB:CHGG_04197"/>
<dbReference type="InParanoid" id="Q2H1Z9"/>
<name>Q2H1Z9_CHAGB</name>
<evidence type="ECO:0000256" key="1">
    <source>
        <dbReference type="SAM" id="MobiDB-lite"/>
    </source>
</evidence>
<feature type="region of interest" description="Disordered" evidence="1">
    <location>
        <begin position="310"/>
        <end position="335"/>
    </location>
</feature>
<feature type="compositionally biased region" description="Polar residues" evidence="1">
    <location>
        <begin position="433"/>
        <end position="445"/>
    </location>
</feature>
<accession>Q2H1Z9</accession>
<dbReference type="RefSeq" id="XP_001223411.1">
    <property type="nucleotide sequence ID" value="XM_001223410.1"/>
</dbReference>
<dbReference type="InterPro" id="IPR055528">
    <property type="entry name" value="DUF7102"/>
</dbReference>
<dbReference type="AlphaFoldDB" id="Q2H1Z9"/>
<proteinExistence type="predicted"/>
<dbReference type="eggNOG" id="ENOG502RXCE">
    <property type="taxonomic scope" value="Eukaryota"/>
</dbReference>
<keyword evidence="5" id="KW-1185">Reference proteome</keyword>
<evidence type="ECO:0000259" key="3">
    <source>
        <dbReference type="Pfam" id="PF23395"/>
    </source>
</evidence>
<dbReference type="Pfam" id="PF23394">
    <property type="entry name" value="DUF7102"/>
    <property type="match status" value="1"/>
</dbReference>
<organism evidence="4 5">
    <name type="scientific">Chaetomium globosum (strain ATCC 6205 / CBS 148.51 / DSM 1962 / NBRC 6347 / NRRL 1970)</name>
    <name type="common">Soil fungus</name>
    <dbReference type="NCBI Taxonomy" id="306901"/>
    <lineage>
        <taxon>Eukaryota</taxon>
        <taxon>Fungi</taxon>
        <taxon>Dikarya</taxon>
        <taxon>Ascomycota</taxon>
        <taxon>Pezizomycotina</taxon>
        <taxon>Sordariomycetes</taxon>
        <taxon>Sordariomycetidae</taxon>
        <taxon>Sordariales</taxon>
        <taxon>Chaetomiaceae</taxon>
        <taxon>Chaetomium</taxon>
    </lineage>
</organism>
<dbReference type="GeneID" id="4392971"/>
<dbReference type="OMA" id="NIPRENC"/>
<dbReference type="InterPro" id="IPR057559">
    <property type="entry name" value="SAM_6"/>
</dbReference>
<dbReference type="Proteomes" id="UP000001056">
    <property type="component" value="Unassembled WGS sequence"/>
</dbReference>
<feature type="domain" description="DUF7102" evidence="2">
    <location>
        <begin position="481"/>
        <end position="658"/>
    </location>
</feature>